<keyword evidence="2" id="KW-0472">Membrane</keyword>
<dbReference type="SMART" id="SM00060">
    <property type="entry name" value="FN3"/>
    <property type="match status" value="2"/>
</dbReference>
<dbReference type="SUPFAM" id="SSF49265">
    <property type="entry name" value="Fibronectin type III"/>
    <property type="match status" value="1"/>
</dbReference>
<feature type="domain" description="Fibronectin type-III" evidence="3">
    <location>
        <begin position="202"/>
        <end position="297"/>
    </location>
</feature>
<evidence type="ECO:0000313" key="5">
    <source>
        <dbReference type="Proteomes" id="UP000178099"/>
    </source>
</evidence>
<comment type="caution">
    <text evidence="4">The sequence shown here is derived from an EMBL/GenBank/DDBJ whole genome shotgun (WGS) entry which is preliminary data.</text>
</comment>
<dbReference type="PANTHER" id="PTHR13817:SF166">
    <property type="entry name" value="NEURONAL IGCAM-RELATED"/>
    <property type="match status" value="1"/>
</dbReference>
<keyword evidence="2" id="KW-0812">Transmembrane</keyword>
<keyword evidence="2" id="KW-1133">Transmembrane helix</keyword>
<dbReference type="Gene3D" id="2.60.40.10">
    <property type="entry name" value="Immunoglobulins"/>
    <property type="match status" value="2"/>
</dbReference>
<reference evidence="4 5" key="1">
    <citation type="journal article" date="2016" name="Nat. Commun.">
        <title>Thousands of microbial genomes shed light on interconnected biogeochemical processes in an aquifer system.</title>
        <authorList>
            <person name="Anantharaman K."/>
            <person name="Brown C.T."/>
            <person name="Hug L.A."/>
            <person name="Sharon I."/>
            <person name="Castelle C.J."/>
            <person name="Probst A.J."/>
            <person name="Thomas B.C."/>
            <person name="Singh A."/>
            <person name="Wilkins M.J."/>
            <person name="Karaoz U."/>
            <person name="Brodie E.L."/>
            <person name="Williams K.H."/>
            <person name="Hubbard S.S."/>
            <person name="Banfield J.F."/>
        </authorList>
    </citation>
    <scope>NUCLEOTIDE SEQUENCE [LARGE SCALE GENOMIC DNA]</scope>
</reference>
<proteinExistence type="predicted"/>
<dbReference type="EMBL" id="MHLN01000054">
    <property type="protein sequence ID" value="OGZ09190.1"/>
    <property type="molecule type" value="Genomic_DNA"/>
</dbReference>
<dbReference type="Pfam" id="PF00041">
    <property type="entry name" value="fn3"/>
    <property type="match status" value="1"/>
</dbReference>
<dbReference type="CDD" id="cd00063">
    <property type="entry name" value="FN3"/>
    <property type="match status" value="2"/>
</dbReference>
<dbReference type="PANTHER" id="PTHR13817">
    <property type="entry name" value="TITIN"/>
    <property type="match status" value="1"/>
</dbReference>
<sequence length="382" mass="41040">MASTVQKKPRKLTYADALVVGSVVALGIFTLLPAEQPTDSTAILLPSADGTRLHWKPKTGVVHSTMVDETRCNGIVDYNYTNIVGYHDSYSIDLASIPNGATITAVEITPCASRNKTGSGNITGSATMDLFYRYNGVKSADRGSYELTGTTPMELSATTFAALSLVKGPLSTLEIGAVFSAGDRGVRLGRMAAVLTYTPLVPPLNLVANNVAVSQNDLSWRDVSSTKDGFKVERSFNSQFDSPFYLATTSADTVSYKNTGLITDETYYYRVRAFNSGGASSYSNIAHAITATVVPQTPLNLVASASSSGIMLNWAQTSRNEEGFTVDRWVSGANFTEIGKTGIDETTYTDHNLSKGAYYYRVRAFNRIGNSGYSNTVSVTIP</sequence>
<evidence type="ECO:0000313" key="4">
    <source>
        <dbReference type="EMBL" id="OGZ09190.1"/>
    </source>
</evidence>
<evidence type="ECO:0000256" key="1">
    <source>
        <dbReference type="ARBA" id="ARBA00022737"/>
    </source>
</evidence>
<dbReference type="InterPro" id="IPR013783">
    <property type="entry name" value="Ig-like_fold"/>
</dbReference>
<accession>A0A1G2D8C7</accession>
<gene>
    <name evidence="4" type="ORF">A3D67_01635</name>
</gene>
<evidence type="ECO:0000256" key="2">
    <source>
        <dbReference type="SAM" id="Phobius"/>
    </source>
</evidence>
<dbReference type="Proteomes" id="UP000178099">
    <property type="component" value="Unassembled WGS sequence"/>
</dbReference>
<dbReference type="AlphaFoldDB" id="A0A1G2D8C7"/>
<dbReference type="PROSITE" id="PS50853">
    <property type="entry name" value="FN3"/>
    <property type="match status" value="1"/>
</dbReference>
<evidence type="ECO:0000259" key="3">
    <source>
        <dbReference type="PROSITE" id="PS50853"/>
    </source>
</evidence>
<protein>
    <recommendedName>
        <fullName evidence="3">Fibronectin type-III domain-containing protein</fullName>
    </recommendedName>
</protein>
<keyword evidence="1" id="KW-0677">Repeat</keyword>
<feature type="transmembrane region" description="Helical" evidence="2">
    <location>
        <begin position="12"/>
        <end position="32"/>
    </location>
</feature>
<dbReference type="InterPro" id="IPR050964">
    <property type="entry name" value="Striated_Muscle_Regulatory"/>
</dbReference>
<dbReference type="InterPro" id="IPR003961">
    <property type="entry name" value="FN3_dom"/>
</dbReference>
<organism evidence="4 5">
    <name type="scientific">Candidatus Lloydbacteria bacterium RIFCSPHIGHO2_02_FULL_51_22</name>
    <dbReference type="NCBI Taxonomy" id="1798663"/>
    <lineage>
        <taxon>Bacteria</taxon>
        <taxon>Candidatus Lloydiibacteriota</taxon>
    </lineage>
</organism>
<name>A0A1G2D8C7_9BACT</name>
<dbReference type="InterPro" id="IPR036116">
    <property type="entry name" value="FN3_sf"/>
</dbReference>